<feature type="topological domain" description="Cytoplasmic" evidence="14">
    <location>
        <begin position="1"/>
        <end position="8"/>
    </location>
</feature>
<feature type="transmembrane region" description="Helical" evidence="15">
    <location>
        <begin position="7"/>
        <end position="27"/>
    </location>
</feature>
<evidence type="ECO:0000256" key="9">
    <source>
        <dbReference type="ARBA" id="ARBA00023002"/>
    </source>
</evidence>
<keyword evidence="12 14" id="KW-0143">Chaperone</keyword>
<accession>A0A250KUT7</accession>
<dbReference type="GO" id="GO:0005886">
    <property type="term" value="C:plasma membrane"/>
    <property type="evidence" value="ECO:0007669"/>
    <property type="project" value="UniProtKB-SubCell"/>
</dbReference>
<evidence type="ECO:0000256" key="12">
    <source>
        <dbReference type="ARBA" id="ARBA00023186"/>
    </source>
</evidence>
<evidence type="ECO:0000256" key="1">
    <source>
        <dbReference type="ARBA" id="ARBA00004429"/>
    </source>
</evidence>
<dbReference type="GO" id="GO:0009055">
    <property type="term" value="F:electron transfer activity"/>
    <property type="evidence" value="ECO:0007669"/>
    <property type="project" value="UniProtKB-UniRule"/>
</dbReference>
<comment type="subcellular location">
    <subcellularLocation>
        <location evidence="1">Cell inner membrane</location>
        <topology evidence="1">Multi-pass membrane protein</topology>
    </subcellularLocation>
    <subcellularLocation>
        <location evidence="14">Cell membrane</location>
        <topology evidence="14">Multi-pass membrane protein</topology>
    </subcellularLocation>
</comment>
<feature type="disulfide bond" description="Redox-active" evidence="14">
    <location>
        <begin position="35"/>
        <end position="38"/>
    </location>
</feature>
<dbReference type="RefSeq" id="WP_119630526.1">
    <property type="nucleotide sequence ID" value="NZ_AP017928.1"/>
</dbReference>
<keyword evidence="17" id="KW-1185">Reference proteome</keyword>
<feature type="topological domain" description="Cytoplasmic" evidence="14">
    <location>
        <begin position="161"/>
        <end position="180"/>
    </location>
</feature>
<evidence type="ECO:0000256" key="8">
    <source>
        <dbReference type="ARBA" id="ARBA00022989"/>
    </source>
</evidence>
<dbReference type="Gene3D" id="1.20.1550.10">
    <property type="entry name" value="DsbB-like"/>
    <property type="match status" value="1"/>
</dbReference>
<dbReference type="PANTHER" id="PTHR36570:SF3">
    <property type="entry name" value="DISULFIDE BOND FORMATION PROTEIN B"/>
    <property type="match status" value="1"/>
</dbReference>
<keyword evidence="3 14" id="KW-0813">Transport</keyword>
<comment type="similarity">
    <text evidence="2 14">Belongs to the DsbB family.</text>
</comment>
<dbReference type="SUPFAM" id="SSF158442">
    <property type="entry name" value="DsbB-like"/>
    <property type="match status" value="1"/>
</dbReference>
<dbReference type="InterPro" id="IPR023380">
    <property type="entry name" value="DsbB-like_sf"/>
</dbReference>
<evidence type="ECO:0000256" key="6">
    <source>
        <dbReference type="ARBA" id="ARBA00022692"/>
    </source>
</evidence>
<dbReference type="GO" id="GO:0006457">
    <property type="term" value="P:protein folding"/>
    <property type="evidence" value="ECO:0007669"/>
    <property type="project" value="InterPro"/>
</dbReference>
<dbReference type="InterPro" id="IPR022920">
    <property type="entry name" value="Disulphide_bond_form_DsbB"/>
</dbReference>
<evidence type="ECO:0000256" key="3">
    <source>
        <dbReference type="ARBA" id="ARBA00022448"/>
    </source>
</evidence>
<comment type="caution">
    <text evidence="14">Lacks conserved residue(s) required for the propagation of feature annotation.</text>
</comment>
<evidence type="ECO:0000256" key="13">
    <source>
        <dbReference type="ARBA" id="ARBA00023284"/>
    </source>
</evidence>
<dbReference type="AlphaFoldDB" id="A0A250KUT7"/>
<dbReference type="InterPro" id="IPR050183">
    <property type="entry name" value="DsbB"/>
</dbReference>
<sequence length="180" mass="19987">MVFKPRFYFLAGFLFCMGLLAAALYFQFSGGLEPCPLCVSQRIMMFAVALVMLIAVLHNPKRTGVKVYAILGFVVAVLGGAVSVRHVWLQHLPPEEVPACGPGLEYMFQYFPLTETLKAMLNGTGDCAEVDWTLLGLSMPAWVLICFAVLALLSLIQFWNGTDLRDERGYFSGKSRLPLR</sequence>
<keyword evidence="9 14" id="KW-0560">Oxidoreductase</keyword>
<evidence type="ECO:0000256" key="11">
    <source>
        <dbReference type="ARBA" id="ARBA00023157"/>
    </source>
</evidence>
<protein>
    <recommendedName>
        <fullName evidence="14">Disulfide bond formation protein B</fullName>
    </recommendedName>
    <alternativeName>
        <fullName evidence="14">Disulfide oxidoreductase</fullName>
    </alternativeName>
</protein>
<evidence type="ECO:0000256" key="5">
    <source>
        <dbReference type="ARBA" id="ARBA00022519"/>
    </source>
</evidence>
<keyword evidence="6 14" id="KW-0812">Transmembrane</keyword>
<feature type="topological domain" description="Periplasmic" evidence="14">
    <location>
        <begin position="26"/>
        <end position="43"/>
    </location>
</feature>
<evidence type="ECO:0000313" key="16">
    <source>
        <dbReference type="EMBL" id="BBA35296.1"/>
    </source>
</evidence>
<keyword evidence="5" id="KW-0997">Cell inner membrane</keyword>
<reference evidence="16 17" key="1">
    <citation type="submission" date="2016-12" db="EMBL/GenBank/DDBJ databases">
        <title>Genome sequencing of Methylocaldum marinum.</title>
        <authorList>
            <person name="Takeuchi M."/>
            <person name="Kamagata Y."/>
            <person name="Hiraoka S."/>
            <person name="Oshima K."/>
            <person name="Hattori M."/>
            <person name="Iwasaki W."/>
        </authorList>
    </citation>
    <scope>NUCLEOTIDE SEQUENCE [LARGE SCALE GENOMIC DNA]</scope>
    <source>
        <strain evidence="16 17">S8</strain>
    </source>
</reference>
<evidence type="ECO:0000256" key="10">
    <source>
        <dbReference type="ARBA" id="ARBA00023136"/>
    </source>
</evidence>
<keyword evidence="13 14" id="KW-0676">Redox-active center</keyword>
<keyword evidence="11 14" id="KW-1015">Disulfide bond</keyword>
<feature type="transmembrane region" description="Helical" evidence="15">
    <location>
        <begin position="39"/>
        <end position="57"/>
    </location>
</feature>
<dbReference type="InterPro" id="IPR003752">
    <property type="entry name" value="DiS_bond_form_DsbB/BdbC"/>
</dbReference>
<evidence type="ECO:0000256" key="2">
    <source>
        <dbReference type="ARBA" id="ARBA00008823"/>
    </source>
</evidence>
<name>A0A250KUT7_9GAMM</name>
<dbReference type="HAMAP" id="MF_00286">
    <property type="entry name" value="DsbB"/>
    <property type="match status" value="1"/>
</dbReference>
<evidence type="ECO:0000313" key="17">
    <source>
        <dbReference type="Proteomes" id="UP000266313"/>
    </source>
</evidence>
<dbReference type="PANTHER" id="PTHR36570">
    <property type="entry name" value="DISULFIDE BOND FORMATION PROTEIN B"/>
    <property type="match status" value="1"/>
</dbReference>
<evidence type="ECO:0000256" key="14">
    <source>
        <dbReference type="HAMAP-Rule" id="MF_00286"/>
    </source>
</evidence>
<evidence type="ECO:0000256" key="15">
    <source>
        <dbReference type="SAM" id="Phobius"/>
    </source>
</evidence>
<feature type="transmembrane region" description="Helical" evidence="15">
    <location>
        <begin position="139"/>
        <end position="159"/>
    </location>
</feature>
<organism evidence="16 17">
    <name type="scientific">Methylocaldum marinum</name>
    <dbReference type="NCBI Taxonomy" id="1432792"/>
    <lineage>
        <taxon>Bacteria</taxon>
        <taxon>Pseudomonadati</taxon>
        <taxon>Pseudomonadota</taxon>
        <taxon>Gammaproteobacteria</taxon>
        <taxon>Methylococcales</taxon>
        <taxon>Methylococcaceae</taxon>
        <taxon>Methylocaldum</taxon>
    </lineage>
</organism>
<evidence type="ECO:0000256" key="7">
    <source>
        <dbReference type="ARBA" id="ARBA00022982"/>
    </source>
</evidence>
<feature type="topological domain" description="Cytoplasmic" evidence="14">
    <location>
        <begin position="61"/>
        <end position="66"/>
    </location>
</feature>
<dbReference type="Pfam" id="PF02600">
    <property type="entry name" value="DsbB"/>
    <property type="match status" value="1"/>
</dbReference>
<gene>
    <name evidence="14" type="primary">dsbB</name>
    <name evidence="16" type="ORF">sS8_3358</name>
</gene>
<keyword evidence="8 14" id="KW-1133">Transmembrane helix</keyword>
<comment type="function">
    <text evidence="14">Required for disulfide bond formation in some periplasmic proteins. Acts by oxidizing the DsbA protein.</text>
</comment>
<keyword evidence="10 14" id="KW-0472">Membrane</keyword>
<keyword evidence="4 14" id="KW-1003">Cell membrane</keyword>
<feature type="transmembrane region" description="Helical" evidence="15">
    <location>
        <begin position="69"/>
        <end position="88"/>
    </location>
</feature>
<dbReference type="KEGG" id="mmai:sS8_3358"/>
<keyword evidence="7 14" id="KW-0249">Electron transport</keyword>
<dbReference type="GO" id="GO:0015035">
    <property type="term" value="F:protein-disulfide reductase activity"/>
    <property type="evidence" value="ECO:0007669"/>
    <property type="project" value="UniProtKB-UniRule"/>
</dbReference>
<evidence type="ECO:0000256" key="4">
    <source>
        <dbReference type="ARBA" id="ARBA00022475"/>
    </source>
</evidence>
<proteinExistence type="inferred from homology"/>
<dbReference type="Proteomes" id="UP000266313">
    <property type="component" value="Chromosome"/>
</dbReference>
<dbReference type="OrthoDB" id="3711263at2"/>
<dbReference type="EMBL" id="AP017928">
    <property type="protein sequence ID" value="BBA35296.1"/>
    <property type="molecule type" value="Genomic_DNA"/>
</dbReference>